<dbReference type="InterPro" id="IPR006764">
    <property type="entry name" value="SAM_dep_MeTrfase_SAV2177_type"/>
</dbReference>
<dbReference type="PIRSF" id="PIRSF017393">
    <property type="entry name" value="MTase_SAV2177"/>
    <property type="match status" value="1"/>
</dbReference>
<comment type="caution">
    <text evidence="1">The sequence shown here is derived from an EMBL/GenBank/DDBJ whole genome shotgun (WGS) entry which is preliminary data.</text>
</comment>
<gene>
    <name evidence="1" type="ORF">GCM10023082_43470</name>
</gene>
<keyword evidence="2" id="KW-1185">Reference proteome</keyword>
<organism evidence="1 2">
    <name type="scientific">Streptomyces tremellae</name>
    <dbReference type="NCBI Taxonomy" id="1124239"/>
    <lineage>
        <taxon>Bacteria</taxon>
        <taxon>Bacillati</taxon>
        <taxon>Actinomycetota</taxon>
        <taxon>Actinomycetes</taxon>
        <taxon>Kitasatosporales</taxon>
        <taxon>Streptomycetaceae</taxon>
        <taxon>Streptomyces</taxon>
    </lineage>
</organism>
<evidence type="ECO:0000313" key="1">
    <source>
        <dbReference type="EMBL" id="GAA3741864.1"/>
    </source>
</evidence>
<keyword evidence="1" id="KW-0489">Methyltransferase</keyword>
<dbReference type="Pfam" id="PF04672">
    <property type="entry name" value="Methyltransf_19"/>
    <property type="match status" value="1"/>
</dbReference>
<reference evidence="2" key="1">
    <citation type="journal article" date="2019" name="Int. J. Syst. Evol. Microbiol.">
        <title>The Global Catalogue of Microorganisms (GCM) 10K type strain sequencing project: providing services to taxonomists for standard genome sequencing and annotation.</title>
        <authorList>
            <consortium name="The Broad Institute Genomics Platform"/>
            <consortium name="The Broad Institute Genome Sequencing Center for Infectious Disease"/>
            <person name="Wu L."/>
            <person name="Ma J."/>
        </authorList>
    </citation>
    <scope>NUCLEOTIDE SEQUENCE [LARGE SCALE GENOMIC DNA]</scope>
    <source>
        <strain evidence="2">JCM 30846</strain>
    </source>
</reference>
<dbReference type="RefSeq" id="WP_345650060.1">
    <property type="nucleotide sequence ID" value="NZ_BAABEP010000033.1"/>
</dbReference>
<dbReference type="GO" id="GO:0032259">
    <property type="term" value="P:methylation"/>
    <property type="evidence" value="ECO:0007669"/>
    <property type="project" value="UniProtKB-KW"/>
</dbReference>
<dbReference type="EMBL" id="BAABEP010000033">
    <property type="protein sequence ID" value="GAA3741864.1"/>
    <property type="molecule type" value="Genomic_DNA"/>
</dbReference>
<dbReference type="Proteomes" id="UP001499884">
    <property type="component" value="Unassembled WGS sequence"/>
</dbReference>
<keyword evidence="1" id="KW-0808">Transferase</keyword>
<dbReference type="Gene3D" id="3.40.50.150">
    <property type="entry name" value="Vaccinia Virus protein VP39"/>
    <property type="match status" value="1"/>
</dbReference>
<dbReference type="GO" id="GO:0008168">
    <property type="term" value="F:methyltransferase activity"/>
    <property type="evidence" value="ECO:0007669"/>
    <property type="project" value="UniProtKB-KW"/>
</dbReference>
<protein>
    <submittedName>
        <fullName evidence="1">SAM-dependent methyltransferase</fullName>
    </submittedName>
</protein>
<accession>A0ABP7FJZ8</accession>
<evidence type="ECO:0000313" key="2">
    <source>
        <dbReference type="Proteomes" id="UP001499884"/>
    </source>
</evidence>
<name>A0ABP7FJZ8_9ACTN</name>
<dbReference type="SUPFAM" id="SSF53335">
    <property type="entry name" value="S-adenosyl-L-methionine-dependent methyltransferases"/>
    <property type="match status" value="1"/>
</dbReference>
<proteinExistence type="predicted"/>
<dbReference type="InterPro" id="IPR029063">
    <property type="entry name" value="SAM-dependent_MTases_sf"/>
</dbReference>
<sequence length="261" mass="27989">MTGLPYAAIDSSSRPRTAGVYDYLLGGHEYYRADREIGDRLPALIRESARHNREFMRRAVAWLAGRGVDQFLDIGTGFPAEPNLHQVAQSVNPAARVLYTDNNRLILRYAEALLVSHPAGGTDYLQADVRDPAVILDHARTALDLTRPVALSLTGLLHFVPDCADPHGLVAELAAGLPSGSHVVLSHAGSDLHPELLRDVLDAYASGGVQLVPRDRAACARFFDGLEPVAPGLVTATEWSPDAPVPDPAPTGLYVGVARVP</sequence>